<gene>
    <name evidence="5" type="ORF">ELE36_11125</name>
</gene>
<evidence type="ECO:0000313" key="5">
    <source>
        <dbReference type="EMBL" id="QBB70862.1"/>
    </source>
</evidence>
<dbReference type="Proteomes" id="UP000291562">
    <property type="component" value="Chromosome"/>
</dbReference>
<feature type="domain" description="AB hydrolase-1" evidence="4">
    <location>
        <begin position="75"/>
        <end position="286"/>
    </location>
</feature>
<dbReference type="InterPro" id="IPR000073">
    <property type="entry name" value="AB_hydrolase_1"/>
</dbReference>
<protein>
    <submittedName>
        <fullName evidence="5">Alpha/beta hydrolase</fullName>
    </submittedName>
</protein>
<dbReference type="AlphaFoldDB" id="A0A411HK03"/>
<evidence type="ECO:0000256" key="3">
    <source>
        <dbReference type="SAM" id="SignalP"/>
    </source>
</evidence>
<evidence type="ECO:0000256" key="2">
    <source>
        <dbReference type="ARBA" id="ARBA00038115"/>
    </source>
</evidence>
<dbReference type="GO" id="GO:0052689">
    <property type="term" value="F:carboxylic ester hydrolase activity"/>
    <property type="evidence" value="ECO:0007669"/>
    <property type="project" value="UniProtKB-ARBA"/>
</dbReference>
<evidence type="ECO:0000259" key="4">
    <source>
        <dbReference type="Pfam" id="PF12697"/>
    </source>
</evidence>
<dbReference type="Pfam" id="PF12697">
    <property type="entry name" value="Abhydrolase_6"/>
    <property type="match status" value="1"/>
</dbReference>
<feature type="signal peptide" evidence="3">
    <location>
        <begin position="1"/>
        <end position="23"/>
    </location>
</feature>
<evidence type="ECO:0000313" key="6">
    <source>
        <dbReference type="Proteomes" id="UP000291562"/>
    </source>
</evidence>
<keyword evidence="1 5" id="KW-0378">Hydrolase</keyword>
<dbReference type="SUPFAM" id="SSF53474">
    <property type="entry name" value="alpha/beta-Hydrolases"/>
    <property type="match status" value="1"/>
</dbReference>
<keyword evidence="6" id="KW-1185">Reference proteome</keyword>
<reference evidence="5 6" key="1">
    <citation type="submission" date="2019-01" db="EMBL/GenBank/DDBJ databases">
        <title>Pseudolysobacter antarctica gen. nov., sp. nov., isolated from Fildes Peninsula, Antarctica.</title>
        <authorList>
            <person name="Wei Z."/>
            <person name="Peng F."/>
        </authorList>
    </citation>
    <scope>NUCLEOTIDE SEQUENCE [LARGE SCALE GENOMIC DNA]</scope>
    <source>
        <strain evidence="5 6">AQ6-296</strain>
    </source>
</reference>
<keyword evidence="3" id="KW-0732">Signal</keyword>
<dbReference type="Gene3D" id="3.40.50.1820">
    <property type="entry name" value="alpha/beta hydrolase"/>
    <property type="match status" value="1"/>
</dbReference>
<evidence type="ECO:0000256" key="1">
    <source>
        <dbReference type="ARBA" id="ARBA00022801"/>
    </source>
</evidence>
<sequence length="305" mass="32173">MKPCAIVFTLAACLSMTAGPVDARLPPVNGVNSKQAVPATAVDRAAMQTMQIPSHGALLNALVYIAAGPGPHPAVILLHGFPGNERNLDLAQDMRRAGWDVLYFNYRGAWGTPGDFSFAHGIEDVAAALVYLRQPDVAKSLRLDPNRIVLMGHSMGGFMTVEAAAADPAIKAFATISAADMSGRVQGILAKQKRPDAITAIAAGLAEEGMAPLADCTPTGLANELADHVASWPFMGKVDALKNRNALIITSDDGLAEDNATFATALRQAGDHQVTTVHLATDHAFSDQRIELSKAVLHWLASLPK</sequence>
<dbReference type="KEGG" id="xbc:ELE36_11125"/>
<comment type="similarity">
    <text evidence="2">Belongs to the AB hydrolase superfamily. FUS2 hydrolase family.</text>
</comment>
<proteinExistence type="inferred from homology"/>
<name>A0A411HK03_9GAMM</name>
<dbReference type="RefSeq" id="WP_129833304.1">
    <property type="nucleotide sequence ID" value="NZ_CP035704.1"/>
</dbReference>
<dbReference type="PANTHER" id="PTHR22946">
    <property type="entry name" value="DIENELACTONE HYDROLASE DOMAIN-CONTAINING PROTEIN-RELATED"/>
    <property type="match status" value="1"/>
</dbReference>
<dbReference type="InterPro" id="IPR050261">
    <property type="entry name" value="FrsA_esterase"/>
</dbReference>
<dbReference type="PANTHER" id="PTHR22946:SF9">
    <property type="entry name" value="POLYKETIDE TRANSFERASE AF380"/>
    <property type="match status" value="1"/>
</dbReference>
<organism evidence="5 6">
    <name type="scientific">Pseudolysobacter antarcticus</name>
    <dbReference type="NCBI Taxonomy" id="2511995"/>
    <lineage>
        <taxon>Bacteria</taxon>
        <taxon>Pseudomonadati</taxon>
        <taxon>Pseudomonadota</taxon>
        <taxon>Gammaproteobacteria</taxon>
        <taxon>Lysobacterales</taxon>
        <taxon>Rhodanobacteraceae</taxon>
        <taxon>Pseudolysobacter</taxon>
    </lineage>
</organism>
<dbReference type="InterPro" id="IPR029058">
    <property type="entry name" value="AB_hydrolase_fold"/>
</dbReference>
<feature type="chain" id="PRO_5019501642" evidence="3">
    <location>
        <begin position="24"/>
        <end position="305"/>
    </location>
</feature>
<accession>A0A411HK03</accession>
<dbReference type="EMBL" id="CP035704">
    <property type="protein sequence ID" value="QBB70862.1"/>
    <property type="molecule type" value="Genomic_DNA"/>
</dbReference>
<dbReference type="OrthoDB" id="9805123at2"/>